<evidence type="ECO:0000259" key="2">
    <source>
        <dbReference type="SMART" id="SM00568"/>
    </source>
</evidence>
<organism evidence="3 4">
    <name type="scientific">Malus domestica</name>
    <name type="common">Apple</name>
    <name type="synonym">Pyrus malus</name>
    <dbReference type="NCBI Taxonomy" id="3750"/>
    <lineage>
        <taxon>Eukaryota</taxon>
        <taxon>Viridiplantae</taxon>
        <taxon>Streptophyta</taxon>
        <taxon>Embryophyta</taxon>
        <taxon>Tracheophyta</taxon>
        <taxon>Spermatophyta</taxon>
        <taxon>Magnoliopsida</taxon>
        <taxon>eudicotyledons</taxon>
        <taxon>Gunneridae</taxon>
        <taxon>Pentapetalae</taxon>
        <taxon>rosids</taxon>
        <taxon>fabids</taxon>
        <taxon>Rosales</taxon>
        <taxon>Rosaceae</taxon>
        <taxon>Amygdaloideae</taxon>
        <taxon>Maleae</taxon>
        <taxon>Malus</taxon>
    </lineage>
</organism>
<comment type="caution">
    <text evidence="3">The sequence shown here is derived from an EMBL/GenBank/DDBJ whole genome shotgun (WGS) entry which is preliminary data.</text>
</comment>
<dbReference type="AlphaFoldDB" id="A0A498I7P3"/>
<evidence type="ECO:0000313" key="3">
    <source>
        <dbReference type="EMBL" id="RXH78204.1"/>
    </source>
</evidence>
<evidence type="ECO:0000256" key="1">
    <source>
        <dbReference type="ARBA" id="ARBA00009414"/>
    </source>
</evidence>
<dbReference type="EMBL" id="RDQH01000339">
    <property type="protein sequence ID" value="RXH78204.1"/>
    <property type="molecule type" value="Genomic_DNA"/>
</dbReference>
<name>A0A498I7P3_MALDO</name>
<gene>
    <name evidence="3" type="ORF">DVH24_001722</name>
</gene>
<sequence length="298" mass="33321">MVGFIPFRFCASTSDTVCGNDTKNYVGHLSIFHLTTMNLQKPQESPIKHPSVSSYAGSSIVLLILINLQSTLQLQLQSPMAPSDATKPSKLIRQSRLHSVLNRMNKLTNKADSFAHGVKKHEKLMRLGPKITETVKGKLRLGAKIVKAGGTLELFKYAFNVNIGEKLLKASQCYLSTTAGPMADLLFISIDKITFCSERSIKLPSSDSDGQQLVTRVHYKVVIPVKKIKAVNQSENRKKLSQKYVEIVTANNFDFWFIGILNYQKHALNLHRHGQIRHYIFAAPHKSSSVVQVRCETS</sequence>
<keyword evidence="4" id="KW-1185">Reference proteome</keyword>
<dbReference type="Gene3D" id="2.30.29.30">
    <property type="entry name" value="Pleckstrin-homology domain (PH domain)/Phosphotyrosine-binding domain (PTB)"/>
    <property type="match status" value="1"/>
</dbReference>
<proteinExistence type="inferred from homology"/>
<dbReference type="InterPro" id="IPR037848">
    <property type="entry name" value="GEM-like"/>
</dbReference>
<comment type="similarity">
    <text evidence="1">Belongs to the GEM family.</text>
</comment>
<dbReference type="InterPro" id="IPR004182">
    <property type="entry name" value="GRAM"/>
</dbReference>
<dbReference type="PANTHER" id="PTHR31969">
    <property type="entry name" value="GEM-LIKE PROTEIN 2"/>
    <property type="match status" value="1"/>
</dbReference>
<dbReference type="SMART" id="SM00568">
    <property type="entry name" value="GRAM"/>
    <property type="match status" value="1"/>
</dbReference>
<protein>
    <recommendedName>
        <fullName evidence="2">GRAM domain-containing protein</fullName>
    </recommendedName>
</protein>
<feature type="domain" description="GRAM" evidence="2">
    <location>
        <begin position="153"/>
        <end position="235"/>
    </location>
</feature>
<dbReference type="Pfam" id="PF02893">
    <property type="entry name" value="GRAM"/>
    <property type="match status" value="1"/>
</dbReference>
<accession>A0A498I7P3</accession>
<reference evidence="3 4" key="1">
    <citation type="submission" date="2018-10" db="EMBL/GenBank/DDBJ databases">
        <title>A high-quality apple genome assembly.</title>
        <authorList>
            <person name="Hu J."/>
        </authorList>
    </citation>
    <scope>NUCLEOTIDE SEQUENCE [LARGE SCALE GENOMIC DNA]</scope>
    <source>
        <strain evidence="4">cv. HFTH1</strain>
        <tissue evidence="3">Young leaf</tissue>
    </source>
</reference>
<dbReference type="Proteomes" id="UP000290289">
    <property type="component" value="Chromosome 13"/>
</dbReference>
<dbReference type="InterPro" id="IPR011993">
    <property type="entry name" value="PH-like_dom_sf"/>
</dbReference>
<evidence type="ECO:0000313" key="4">
    <source>
        <dbReference type="Proteomes" id="UP000290289"/>
    </source>
</evidence>